<evidence type="ECO:0000256" key="1">
    <source>
        <dbReference type="ARBA" id="ARBA00008645"/>
    </source>
</evidence>
<evidence type="ECO:0000313" key="5">
    <source>
        <dbReference type="Proteomes" id="UP000400924"/>
    </source>
</evidence>
<accession>A0A5N8XG47</accession>
<dbReference type="OrthoDB" id="5902829at2"/>
<dbReference type="SUPFAM" id="SSF53474">
    <property type="entry name" value="alpha/beta-Hydrolases"/>
    <property type="match status" value="1"/>
</dbReference>
<comment type="similarity">
    <text evidence="1">Belongs to the AB hydrolase superfamily.</text>
</comment>
<dbReference type="Pfam" id="PF02129">
    <property type="entry name" value="Peptidase_S15"/>
    <property type="match status" value="1"/>
</dbReference>
<dbReference type="PANTHER" id="PTHR22946:SF9">
    <property type="entry name" value="POLYKETIDE TRANSFERASE AF380"/>
    <property type="match status" value="1"/>
</dbReference>
<dbReference type="GO" id="GO:0052689">
    <property type="term" value="F:carboxylic ester hydrolase activity"/>
    <property type="evidence" value="ECO:0007669"/>
    <property type="project" value="UniProtKB-ARBA"/>
</dbReference>
<sequence length="301" mass="32433">MRHDIEFHTTDGTLLRGWHYVPDGSGPFPTVVMATGLSGVKEGGRLPDLAGRFAAAGLAAVVYDHRNLGSSEGTPRQEIDPLLQMRDYSDAVTFAESLPRTDPDRIGAWGSSLSGGHVIVLAGQDRRVRAIVAQVPMVSGRECGQRLVPAPALAAAAAFHRADRRARMAGGEPAMIPVASPDPAAPAALPTPDSWEFVQKDNDFPTYRNEVTLRSMELLTGYEPALLIERVSPTPMLMIVAEDDLVCPPELQLAAYSRAHEPKRYVGVRGGHFDVYRETPAFDLAADAAVTFFTEHLGAPA</sequence>
<dbReference type="PANTHER" id="PTHR22946">
    <property type="entry name" value="DIENELACTONE HYDROLASE DOMAIN-CONTAINING PROTEIN-RELATED"/>
    <property type="match status" value="1"/>
</dbReference>
<name>A0A5N8XG47_9ACTN</name>
<evidence type="ECO:0000259" key="3">
    <source>
        <dbReference type="Pfam" id="PF02129"/>
    </source>
</evidence>
<keyword evidence="2 4" id="KW-0378">Hydrolase</keyword>
<protein>
    <submittedName>
        <fullName evidence="4">Alpha/beta hydrolase</fullName>
    </submittedName>
</protein>
<keyword evidence="5" id="KW-1185">Reference proteome</keyword>
<evidence type="ECO:0000256" key="2">
    <source>
        <dbReference type="ARBA" id="ARBA00022801"/>
    </source>
</evidence>
<organism evidence="4 5">
    <name type="scientific">Streptomyces spongiae</name>
    <dbReference type="NCBI Taxonomy" id="565072"/>
    <lineage>
        <taxon>Bacteria</taxon>
        <taxon>Bacillati</taxon>
        <taxon>Actinomycetota</taxon>
        <taxon>Actinomycetes</taxon>
        <taxon>Kitasatosporales</taxon>
        <taxon>Streptomycetaceae</taxon>
        <taxon>Streptomyces</taxon>
    </lineage>
</organism>
<dbReference type="Gene3D" id="1.10.10.800">
    <property type="match status" value="1"/>
</dbReference>
<gene>
    <name evidence="4" type="ORF">FNH08_12915</name>
</gene>
<evidence type="ECO:0000313" key="4">
    <source>
        <dbReference type="EMBL" id="MPY58036.1"/>
    </source>
</evidence>
<comment type="caution">
    <text evidence="4">The sequence shown here is derived from an EMBL/GenBank/DDBJ whole genome shotgun (WGS) entry which is preliminary data.</text>
</comment>
<proteinExistence type="inferred from homology"/>
<dbReference type="InterPro" id="IPR029058">
    <property type="entry name" value="AB_hydrolase_fold"/>
</dbReference>
<reference evidence="4 5" key="1">
    <citation type="submission" date="2019-07" db="EMBL/GenBank/DDBJ databases">
        <title>New species of Amycolatopsis and Streptomyces.</title>
        <authorList>
            <person name="Duangmal K."/>
            <person name="Teo W.F.A."/>
            <person name="Lipun K."/>
        </authorList>
    </citation>
    <scope>NUCLEOTIDE SEQUENCE [LARGE SCALE GENOMIC DNA]</scope>
    <source>
        <strain evidence="4 5">NBRC 106415</strain>
    </source>
</reference>
<dbReference type="AlphaFoldDB" id="A0A5N8XG47"/>
<dbReference type="InterPro" id="IPR050261">
    <property type="entry name" value="FrsA_esterase"/>
</dbReference>
<feature type="domain" description="Xaa-Pro dipeptidyl-peptidase-like" evidence="3">
    <location>
        <begin position="11"/>
        <end position="172"/>
    </location>
</feature>
<dbReference type="RefSeq" id="WP_152771614.1">
    <property type="nucleotide sequence ID" value="NZ_VJZC01000068.1"/>
</dbReference>
<dbReference type="InterPro" id="IPR000383">
    <property type="entry name" value="Xaa-Pro-like_dom"/>
</dbReference>
<dbReference type="EMBL" id="VJZC01000068">
    <property type="protein sequence ID" value="MPY58036.1"/>
    <property type="molecule type" value="Genomic_DNA"/>
</dbReference>
<dbReference type="Gene3D" id="3.40.50.1820">
    <property type="entry name" value="alpha/beta hydrolase"/>
    <property type="match status" value="1"/>
</dbReference>
<dbReference type="Proteomes" id="UP000400924">
    <property type="component" value="Unassembled WGS sequence"/>
</dbReference>